<evidence type="ECO:0000313" key="10">
    <source>
        <dbReference type="EMBL" id="OLN94176.1"/>
    </source>
</evidence>
<feature type="transmembrane region" description="Helical" evidence="8">
    <location>
        <begin position="12"/>
        <end position="35"/>
    </location>
</feature>
<feature type="transmembrane region" description="Helical" evidence="8">
    <location>
        <begin position="319"/>
        <end position="343"/>
    </location>
</feature>
<dbReference type="InterPro" id="IPR003492">
    <property type="entry name" value="Battenin_disease_Cln3"/>
</dbReference>
<comment type="caution">
    <text evidence="10">The sequence shown here is derived from an EMBL/GenBank/DDBJ whole genome shotgun (WGS) entry which is preliminary data.</text>
</comment>
<feature type="transmembrane region" description="Helical" evidence="8">
    <location>
        <begin position="294"/>
        <end position="313"/>
    </location>
</feature>
<gene>
    <name evidence="10" type="ORF">CCHL11_02840</name>
</gene>
<evidence type="ECO:0000256" key="3">
    <source>
        <dbReference type="ARBA" id="ARBA00022448"/>
    </source>
</evidence>
<keyword evidence="7 8" id="KW-0472">Membrane</keyword>
<feature type="compositionally biased region" description="Basic and acidic residues" evidence="9">
    <location>
        <begin position="188"/>
        <end position="213"/>
    </location>
</feature>
<dbReference type="SUPFAM" id="SSF103473">
    <property type="entry name" value="MFS general substrate transporter"/>
    <property type="match status" value="1"/>
</dbReference>
<dbReference type="PANTHER" id="PTHR10981:SF0">
    <property type="entry name" value="BATTENIN"/>
    <property type="match status" value="1"/>
</dbReference>
<accession>A0A1Q8S0Q9</accession>
<dbReference type="GO" id="GO:0012505">
    <property type="term" value="C:endomembrane system"/>
    <property type="evidence" value="ECO:0007669"/>
    <property type="project" value="UniProtKB-SubCell"/>
</dbReference>
<reference evidence="10 11" key="1">
    <citation type="submission" date="2016-11" db="EMBL/GenBank/DDBJ databases">
        <title>Draft Genome Assembly of Colletotrichum chlorophyti a pathogen of herbaceous plants.</title>
        <authorList>
            <person name="Gan P."/>
            <person name="Narusaka M."/>
            <person name="Tsushima A."/>
            <person name="Narusaka Y."/>
            <person name="Takano Y."/>
            <person name="Shirasu K."/>
        </authorList>
    </citation>
    <scope>NUCLEOTIDE SEQUENCE [LARGE SCALE GENOMIC DNA]</scope>
    <source>
        <strain evidence="10 11">NTL11</strain>
    </source>
</reference>
<evidence type="ECO:0000256" key="8">
    <source>
        <dbReference type="RuleBase" id="RU361113"/>
    </source>
</evidence>
<feature type="region of interest" description="Disordered" evidence="9">
    <location>
        <begin position="188"/>
        <end position="223"/>
    </location>
</feature>
<dbReference type="GO" id="GO:0051453">
    <property type="term" value="P:regulation of intracellular pH"/>
    <property type="evidence" value="ECO:0007669"/>
    <property type="project" value="TreeGrafter"/>
</dbReference>
<dbReference type="Proteomes" id="UP000186583">
    <property type="component" value="Unassembled WGS sequence"/>
</dbReference>
<comment type="subcellular location">
    <subcellularLocation>
        <location evidence="1">Endomembrane system</location>
        <topology evidence="1">Multi-pass membrane protein</topology>
    </subcellularLocation>
    <subcellularLocation>
        <location evidence="8">Vacuole membrane</location>
        <topology evidence="8">Multi-pass membrane protein</topology>
    </subcellularLocation>
</comment>
<comment type="similarity">
    <text evidence="2 8">Belongs to the battenin family.</text>
</comment>
<dbReference type="GO" id="GO:0005774">
    <property type="term" value="C:vacuolar membrane"/>
    <property type="evidence" value="ECO:0007669"/>
    <property type="project" value="UniProtKB-SubCell"/>
</dbReference>
<keyword evidence="8" id="KW-0926">Vacuole</keyword>
<evidence type="ECO:0000256" key="4">
    <source>
        <dbReference type="ARBA" id="ARBA00022692"/>
    </source>
</evidence>
<evidence type="ECO:0000256" key="5">
    <source>
        <dbReference type="ARBA" id="ARBA00022970"/>
    </source>
</evidence>
<keyword evidence="4 8" id="KW-0812">Transmembrane</keyword>
<name>A0A1Q8S0Q9_9PEZI</name>
<keyword evidence="6 8" id="KW-1133">Transmembrane helix</keyword>
<dbReference type="Pfam" id="PF02487">
    <property type="entry name" value="CLN3"/>
    <property type="match status" value="1"/>
</dbReference>
<evidence type="ECO:0000256" key="9">
    <source>
        <dbReference type="SAM" id="MobiDB-lite"/>
    </source>
</evidence>
<evidence type="ECO:0000256" key="6">
    <source>
        <dbReference type="ARBA" id="ARBA00022989"/>
    </source>
</evidence>
<keyword evidence="3" id="KW-0813">Transport</keyword>
<feature type="transmembrane region" description="Helical" evidence="8">
    <location>
        <begin position="264"/>
        <end position="282"/>
    </location>
</feature>
<sequence>MPWSVNEFRTVWGFALIGFANTILPSIVHGANYLIIPYPRHIVLLIELLPVLLTKLTLPFVIHRIPCRVRPLAVAACWFIAKNVADATPPNVPPPARIATSVLASVASAATEVSCLGTIGQAGLPGLAGWGIGTGAGLLENAVWPFFLTYGTGKVLRSGTGYVYYLVALSLVSHFLILPPTLMTNRRIRDEQDQRKDAEEGRSFDRRADDRPRSSSPKVPGTRSKGFRVLIKSDMPLLFVASGSASLLRYGLARSLDGSTFKTYSYFITVYGASLHLGTWMGRSSIRFFRVQNLRGLVVALGTWTLAAFFNAVLFTSTYIAFVLVFLIGLAGGLVYVNVLARVVEETGDSAERGFVLGLVTAGEAGGAVVGGVFGALLDMLMCVSLVGKTRWCHRAQ</sequence>
<dbReference type="GO" id="GO:0006865">
    <property type="term" value="P:amino acid transport"/>
    <property type="evidence" value="ECO:0007669"/>
    <property type="project" value="UniProtKB-KW"/>
</dbReference>
<dbReference type="OrthoDB" id="4849469at2759"/>
<evidence type="ECO:0000256" key="2">
    <source>
        <dbReference type="ARBA" id="ARBA00007467"/>
    </source>
</evidence>
<feature type="transmembrane region" description="Helical" evidence="8">
    <location>
        <begin position="162"/>
        <end position="182"/>
    </location>
</feature>
<dbReference type="EMBL" id="MPGH01000044">
    <property type="protein sequence ID" value="OLN94176.1"/>
    <property type="molecule type" value="Genomic_DNA"/>
</dbReference>
<dbReference type="PANTHER" id="PTHR10981">
    <property type="entry name" value="BATTENIN"/>
    <property type="match status" value="1"/>
</dbReference>
<organism evidence="10 11">
    <name type="scientific">Colletotrichum chlorophyti</name>
    <dbReference type="NCBI Taxonomy" id="708187"/>
    <lineage>
        <taxon>Eukaryota</taxon>
        <taxon>Fungi</taxon>
        <taxon>Dikarya</taxon>
        <taxon>Ascomycota</taxon>
        <taxon>Pezizomycotina</taxon>
        <taxon>Sordariomycetes</taxon>
        <taxon>Hypocreomycetidae</taxon>
        <taxon>Glomerellales</taxon>
        <taxon>Glomerellaceae</taxon>
        <taxon>Colletotrichum</taxon>
    </lineage>
</organism>
<dbReference type="AlphaFoldDB" id="A0A1Q8S0Q9"/>
<evidence type="ECO:0000313" key="11">
    <source>
        <dbReference type="Proteomes" id="UP000186583"/>
    </source>
</evidence>
<keyword evidence="5" id="KW-0029">Amino-acid transport</keyword>
<dbReference type="InterPro" id="IPR036259">
    <property type="entry name" value="MFS_trans_sf"/>
</dbReference>
<evidence type="ECO:0000256" key="1">
    <source>
        <dbReference type="ARBA" id="ARBA00004127"/>
    </source>
</evidence>
<keyword evidence="11" id="KW-1185">Reference proteome</keyword>
<dbReference type="STRING" id="708187.A0A1Q8S0Q9"/>
<dbReference type="PRINTS" id="PR01315">
    <property type="entry name" value="BATTENIN"/>
</dbReference>
<feature type="transmembrane region" description="Helical" evidence="8">
    <location>
        <begin position="355"/>
        <end position="378"/>
    </location>
</feature>
<feature type="transmembrane region" description="Helical" evidence="8">
    <location>
        <begin position="42"/>
        <end position="62"/>
    </location>
</feature>
<evidence type="ECO:0000256" key="7">
    <source>
        <dbReference type="ARBA" id="ARBA00023136"/>
    </source>
</evidence>
<dbReference type="Gene3D" id="1.20.1250.20">
    <property type="entry name" value="MFS general substrate transporter like domains"/>
    <property type="match status" value="1"/>
</dbReference>
<protein>
    <recommendedName>
        <fullName evidence="8">Protein BTN</fullName>
    </recommendedName>
</protein>
<proteinExistence type="inferred from homology"/>